<protein>
    <submittedName>
        <fullName evidence="1">Uncharacterized protein</fullName>
    </submittedName>
</protein>
<name>A0A2N1M3X1_9GLOM</name>
<dbReference type="AlphaFoldDB" id="A0A2N1M3X1"/>
<dbReference type="Proteomes" id="UP000233469">
    <property type="component" value="Unassembled WGS sequence"/>
</dbReference>
<reference evidence="1 2" key="2">
    <citation type="submission" date="2017-10" db="EMBL/GenBank/DDBJ databases">
        <title>Extensive intraspecific genome diversity in a model arbuscular mycorrhizal fungus.</title>
        <authorList>
            <person name="Chen E.C.H."/>
            <person name="Morin E."/>
            <person name="Baudet D."/>
            <person name="Noel J."/>
            <person name="Ndikumana S."/>
            <person name="Charron P."/>
            <person name="St-Onge C."/>
            <person name="Giorgi J."/>
            <person name="Grigoriev I.V."/>
            <person name="Roux C."/>
            <person name="Martin F.M."/>
            <person name="Corradi N."/>
        </authorList>
    </citation>
    <scope>NUCLEOTIDE SEQUENCE [LARGE SCALE GENOMIC DNA]</scope>
    <source>
        <strain evidence="1 2">C2</strain>
    </source>
</reference>
<reference evidence="1 2" key="1">
    <citation type="submission" date="2016-04" db="EMBL/GenBank/DDBJ databases">
        <title>Genome analyses suggest a sexual origin of heterokaryosis in a supposedly ancient asexual fungus.</title>
        <authorList>
            <person name="Ropars J."/>
            <person name="Sedzielewska K."/>
            <person name="Noel J."/>
            <person name="Charron P."/>
            <person name="Farinelli L."/>
            <person name="Marton T."/>
            <person name="Kruger M."/>
            <person name="Pelin A."/>
            <person name="Brachmann A."/>
            <person name="Corradi N."/>
        </authorList>
    </citation>
    <scope>NUCLEOTIDE SEQUENCE [LARGE SCALE GENOMIC DNA]</scope>
    <source>
        <strain evidence="1 2">C2</strain>
    </source>
</reference>
<evidence type="ECO:0000313" key="1">
    <source>
        <dbReference type="EMBL" id="PKK56342.1"/>
    </source>
</evidence>
<dbReference type="EMBL" id="LLXL01005786">
    <property type="protein sequence ID" value="PKK56342.1"/>
    <property type="molecule type" value="Genomic_DNA"/>
</dbReference>
<sequence>MEGGVGDTLKIPSHPQIISVYEKYFAKRPVNANPQFYLQEYTDENDYTVACQK</sequence>
<proteinExistence type="predicted"/>
<comment type="caution">
    <text evidence="1">The sequence shown here is derived from an EMBL/GenBank/DDBJ whole genome shotgun (WGS) entry which is preliminary data.</text>
</comment>
<organism evidence="1 2">
    <name type="scientific">Rhizophagus irregularis</name>
    <dbReference type="NCBI Taxonomy" id="588596"/>
    <lineage>
        <taxon>Eukaryota</taxon>
        <taxon>Fungi</taxon>
        <taxon>Fungi incertae sedis</taxon>
        <taxon>Mucoromycota</taxon>
        <taxon>Glomeromycotina</taxon>
        <taxon>Glomeromycetes</taxon>
        <taxon>Glomerales</taxon>
        <taxon>Glomeraceae</taxon>
        <taxon>Rhizophagus</taxon>
    </lineage>
</organism>
<evidence type="ECO:0000313" key="2">
    <source>
        <dbReference type="Proteomes" id="UP000233469"/>
    </source>
</evidence>
<gene>
    <name evidence="1" type="ORF">RhiirC2_800224</name>
</gene>
<accession>A0A2N1M3X1</accession>